<dbReference type="Pfam" id="PF08378">
    <property type="entry name" value="NERD"/>
    <property type="match status" value="1"/>
</dbReference>
<name>A0ABT6JHR9_9GAMM</name>
<keyword evidence="1" id="KW-0812">Transmembrane</keyword>
<evidence type="ECO:0000256" key="1">
    <source>
        <dbReference type="SAM" id="Phobius"/>
    </source>
</evidence>
<evidence type="ECO:0000313" key="3">
    <source>
        <dbReference type="EMBL" id="MDH5830209.1"/>
    </source>
</evidence>
<gene>
    <name evidence="3" type="ORF">QFW80_06715</name>
</gene>
<organism evidence="3 4">
    <name type="scientific">Luteimonas rhizosphaericola</name>
    <dbReference type="NCBI Taxonomy" id="3042024"/>
    <lineage>
        <taxon>Bacteria</taxon>
        <taxon>Pseudomonadati</taxon>
        <taxon>Pseudomonadota</taxon>
        <taxon>Gammaproteobacteria</taxon>
        <taxon>Lysobacterales</taxon>
        <taxon>Lysobacteraceae</taxon>
        <taxon>Luteimonas</taxon>
    </lineage>
</organism>
<feature type="transmembrane region" description="Helical" evidence="1">
    <location>
        <begin position="94"/>
        <end position="111"/>
    </location>
</feature>
<reference evidence="3 4" key="1">
    <citation type="submission" date="2023-04" db="EMBL/GenBank/DDBJ databases">
        <title>Luteimonas sp. M1R5S18.</title>
        <authorList>
            <person name="Sun J.-Q."/>
        </authorList>
    </citation>
    <scope>NUCLEOTIDE SEQUENCE [LARGE SCALE GENOMIC DNA]</scope>
    <source>
        <strain evidence="3 4">M1R5S18</strain>
    </source>
</reference>
<dbReference type="PROSITE" id="PS50965">
    <property type="entry name" value="NERD"/>
    <property type="match status" value="1"/>
</dbReference>
<feature type="domain" description="NERD" evidence="2">
    <location>
        <begin position="123"/>
        <end position="237"/>
    </location>
</feature>
<dbReference type="RefSeq" id="WP_280600769.1">
    <property type="nucleotide sequence ID" value="NZ_JARXRN010000021.1"/>
</dbReference>
<proteinExistence type="predicted"/>
<keyword evidence="4" id="KW-1185">Reference proteome</keyword>
<feature type="transmembrane region" description="Helical" evidence="1">
    <location>
        <begin position="61"/>
        <end position="82"/>
    </location>
</feature>
<dbReference type="Proteomes" id="UP001156831">
    <property type="component" value="Unassembled WGS sequence"/>
</dbReference>
<evidence type="ECO:0000313" key="4">
    <source>
        <dbReference type="Proteomes" id="UP001156831"/>
    </source>
</evidence>
<evidence type="ECO:0000259" key="2">
    <source>
        <dbReference type="PROSITE" id="PS50965"/>
    </source>
</evidence>
<keyword evidence="1" id="KW-1133">Transmembrane helix</keyword>
<keyword evidence="1" id="KW-0472">Membrane</keyword>
<protein>
    <submittedName>
        <fullName evidence="3">Nuclease-related domain-containing protein</fullName>
    </submittedName>
</protein>
<feature type="transmembrane region" description="Helical" evidence="1">
    <location>
        <begin position="6"/>
        <end position="25"/>
    </location>
</feature>
<comment type="caution">
    <text evidence="3">The sequence shown here is derived from an EMBL/GenBank/DDBJ whole genome shotgun (WGS) entry which is preliminary data.</text>
</comment>
<dbReference type="EMBL" id="JARXRN010000021">
    <property type="protein sequence ID" value="MDH5830209.1"/>
    <property type="molecule type" value="Genomic_DNA"/>
</dbReference>
<dbReference type="InterPro" id="IPR011528">
    <property type="entry name" value="NERD"/>
</dbReference>
<accession>A0ABT6JHR9</accession>
<sequence length="291" mass="32798">MFIGHAVFVVSVLLTGSIVVLFKAYRLARRRRSPLYGKQVGHVPGQMLLERIEKETGEAGFGIDVMMLALPMLFLVWATLRLDWSSVRFGATEVFMLVTWALFFAFGLWYYQRHARRREQARDGLLAERVTGMQLNRLVAKGCLVLHDLPSDVGNIDHIVVAPQGVFAIETKSFRKPKAEGKNYRVRYDGKALHFPDFVNVDAVSQAERSAQWVRRFLHDKLALDVPVVPALALPGWFVERSDSAKGSSVRVFTPMGRGAEFLGFPPEHLDATRRSLIAQSLATRYPEIAD</sequence>